<dbReference type="RefSeq" id="WP_105014682.1">
    <property type="nucleotide sequence ID" value="NZ_MSCN01000001.1"/>
</dbReference>
<evidence type="ECO:0000256" key="1">
    <source>
        <dbReference type="SAM" id="Phobius"/>
    </source>
</evidence>
<accession>A0A2S7WLB2</accession>
<comment type="caution">
    <text evidence="2">The sequence shown here is derived from an EMBL/GenBank/DDBJ whole genome shotgun (WGS) entry which is preliminary data.</text>
</comment>
<feature type="transmembrane region" description="Helical" evidence="1">
    <location>
        <begin position="102"/>
        <end position="123"/>
    </location>
</feature>
<keyword evidence="1" id="KW-0812">Transmembrane</keyword>
<name>A0A2S7WLB2_9FLAO</name>
<dbReference type="Proteomes" id="UP000238882">
    <property type="component" value="Unassembled WGS sequence"/>
</dbReference>
<keyword evidence="1" id="KW-0472">Membrane</keyword>
<dbReference type="AlphaFoldDB" id="A0A2S7WLB2"/>
<evidence type="ECO:0000313" key="2">
    <source>
        <dbReference type="EMBL" id="PQJ78101.1"/>
    </source>
</evidence>
<sequence>MKNKIFLFLLVSAYTINSQEKSINDYFTKKEVKNLNQLNLSLNNYTFNDVDFNKDLKELAYYNKKRKQNKVWSYVLSGTGAFLLATGLVIDAGKDSQHGYKSLMYLNSAVYFGASIPFFVGNIKNKRRMRKKLLFVEEKLNTLQ</sequence>
<keyword evidence="3" id="KW-1185">Reference proteome</keyword>
<keyword evidence="1" id="KW-1133">Transmembrane helix</keyword>
<evidence type="ECO:0000313" key="3">
    <source>
        <dbReference type="Proteomes" id="UP000238882"/>
    </source>
</evidence>
<organism evidence="2 3">
    <name type="scientific">Polaribacter porphyrae</name>
    <dbReference type="NCBI Taxonomy" id="1137780"/>
    <lineage>
        <taxon>Bacteria</taxon>
        <taxon>Pseudomonadati</taxon>
        <taxon>Bacteroidota</taxon>
        <taxon>Flavobacteriia</taxon>
        <taxon>Flavobacteriales</taxon>
        <taxon>Flavobacteriaceae</taxon>
    </lineage>
</organism>
<protein>
    <submittedName>
        <fullName evidence="2">Uncharacterized protein</fullName>
    </submittedName>
</protein>
<feature type="transmembrane region" description="Helical" evidence="1">
    <location>
        <begin position="71"/>
        <end position="90"/>
    </location>
</feature>
<proteinExistence type="predicted"/>
<dbReference type="EMBL" id="MSCN01000001">
    <property type="protein sequence ID" value="PQJ78101.1"/>
    <property type="molecule type" value="Genomic_DNA"/>
</dbReference>
<dbReference type="OrthoDB" id="9944113at2"/>
<reference evidence="2 3" key="1">
    <citation type="submission" date="2016-12" db="EMBL/GenBank/DDBJ databases">
        <title>Trade-off between light-utilization and light-protection in marine flavobacteria.</title>
        <authorList>
            <person name="Kumagai Y."/>
            <person name="Yoshizawa S."/>
            <person name="Kogure K."/>
            <person name="Iwasaki W."/>
        </authorList>
    </citation>
    <scope>NUCLEOTIDE SEQUENCE [LARGE SCALE GENOMIC DNA]</scope>
    <source>
        <strain evidence="2 3">NBRC 108759</strain>
    </source>
</reference>
<gene>
    <name evidence="2" type="ORF">BTO18_02340</name>
</gene>